<keyword evidence="1 3" id="KW-0732">Signal</keyword>
<gene>
    <name evidence="4" type="ORF">R3P38DRAFT_2557397</name>
</gene>
<feature type="chain" id="PRO_5043395992" evidence="3">
    <location>
        <begin position="21"/>
        <end position="181"/>
    </location>
</feature>
<dbReference type="Proteomes" id="UP001362999">
    <property type="component" value="Unassembled WGS sequence"/>
</dbReference>
<keyword evidence="5" id="KW-1185">Reference proteome</keyword>
<evidence type="ECO:0000313" key="4">
    <source>
        <dbReference type="EMBL" id="KAK7002101.1"/>
    </source>
</evidence>
<dbReference type="Gene3D" id="2.40.40.10">
    <property type="entry name" value="RlpA-like domain"/>
    <property type="match status" value="1"/>
</dbReference>
<dbReference type="InterPro" id="IPR051477">
    <property type="entry name" value="Expansin_CellWall"/>
</dbReference>
<dbReference type="InterPro" id="IPR036908">
    <property type="entry name" value="RlpA-like_sf"/>
</dbReference>
<dbReference type="CDD" id="cd22191">
    <property type="entry name" value="DPBB_RlpA_EXP_N-like"/>
    <property type="match status" value="1"/>
</dbReference>
<dbReference type="PANTHER" id="PTHR31836">
    <property type="match status" value="1"/>
</dbReference>
<reference evidence="4 5" key="1">
    <citation type="journal article" date="2024" name="J Genomics">
        <title>Draft genome sequencing and assembly of Favolaschia claudopus CIRM-BRFM 2984 isolated from oak limbs.</title>
        <authorList>
            <person name="Navarro D."/>
            <person name="Drula E."/>
            <person name="Chaduli D."/>
            <person name="Cazenave R."/>
            <person name="Ahrendt S."/>
            <person name="Wang J."/>
            <person name="Lipzen A."/>
            <person name="Daum C."/>
            <person name="Barry K."/>
            <person name="Grigoriev I.V."/>
            <person name="Favel A."/>
            <person name="Rosso M.N."/>
            <person name="Martin F."/>
        </authorList>
    </citation>
    <scope>NUCLEOTIDE SEQUENCE [LARGE SCALE GENOMIC DNA]</scope>
    <source>
        <strain evidence="4 5">CIRM-BRFM 2984</strain>
    </source>
</reference>
<evidence type="ECO:0000256" key="3">
    <source>
        <dbReference type="SAM" id="SignalP"/>
    </source>
</evidence>
<evidence type="ECO:0000256" key="2">
    <source>
        <dbReference type="SAM" id="MobiDB-lite"/>
    </source>
</evidence>
<organism evidence="4 5">
    <name type="scientific">Favolaschia claudopus</name>
    <dbReference type="NCBI Taxonomy" id="2862362"/>
    <lineage>
        <taxon>Eukaryota</taxon>
        <taxon>Fungi</taxon>
        <taxon>Dikarya</taxon>
        <taxon>Basidiomycota</taxon>
        <taxon>Agaricomycotina</taxon>
        <taxon>Agaricomycetes</taxon>
        <taxon>Agaricomycetidae</taxon>
        <taxon>Agaricales</taxon>
        <taxon>Marasmiineae</taxon>
        <taxon>Mycenaceae</taxon>
        <taxon>Favolaschia</taxon>
    </lineage>
</organism>
<feature type="signal peptide" evidence="3">
    <location>
        <begin position="1"/>
        <end position="20"/>
    </location>
</feature>
<accession>A0AAW0A8C8</accession>
<dbReference type="SUPFAM" id="SSF50685">
    <property type="entry name" value="Barwin-like endoglucanases"/>
    <property type="match status" value="1"/>
</dbReference>
<sequence length="181" mass="19633">MLVIAILRLSLLSLPILGWAYNLPRCIPNHTTVASDHEPTPSSDVTSSQPNPFLTETHRGDVTWYEQGLGACGNIYDDSSMTAAVSHLMYDQWPGYTSKGNPNTNPLCGPSTGSPCGLSKACHKPLSATVHYGESSIQVLIVDRCEGCHLHDIDITPTAFNALIGDLDIGRVHNVSWSFDR</sequence>
<dbReference type="AlphaFoldDB" id="A0AAW0A8C8"/>
<dbReference type="PANTHER" id="PTHR31836:SF27">
    <property type="entry name" value="RLPA-LIKE PROTEIN DOUBLE-PSI BETA-BARREL DOMAIN-CONTAINING PROTEIN"/>
    <property type="match status" value="1"/>
</dbReference>
<comment type="caution">
    <text evidence="4">The sequence shown here is derived from an EMBL/GenBank/DDBJ whole genome shotgun (WGS) entry which is preliminary data.</text>
</comment>
<evidence type="ECO:0000256" key="1">
    <source>
        <dbReference type="ARBA" id="ARBA00022729"/>
    </source>
</evidence>
<name>A0AAW0A8C8_9AGAR</name>
<dbReference type="EMBL" id="JAWWNJ010000080">
    <property type="protein sequence ID" value="KAK7002101.1"/>
    <property type="molecule type" value="Genomic_DNA"/>
</dbReference>
<proteinExistence type="predicted"/>
<feature type="region of interest" description="Disordered" evidence="2">
    <location>
        <begin position="34"/>
        <end position="53"/>
    </location>
</feature>
<protein>
    <submittedName>
        <fullName evidence="4">DPBB-1 domain-containing protein</fullName>
    </submittedName>
</protein>
<evidence type="ECO:0000313" key="5">
    <source>
        <dbReference type="Proteomes" id="UP001362999"/>
    </source>
</evidence>